<gene>
    <name evidence="1" type="ORF">NC661_14260</name>
</gene>
<comment type="caution">
    <text evidence="1">The sequence shown here is derived from an EMBL/GenBank/DDBJ whole genome shotgun (WGS) entry which is preliminary data.</text>
</comment>
<dbReference type="Gene3D" id="3.40.1580.10">
    <property type="entry name" value="SMI1/KNR4-like"/>
    <property type="match status" value="1"/>
</dbReference>
<dbReference type="Proteomes" id="UP001145072">
    <property type="component" value="Unassembled WGS sequence"/>
</dbReference>
<dbReference type="Pfam" id="PF14567">
    <property type="entry name" value="SUKH_5"/>
    <property type="match status" value="1"/>
</dbReference>
<dbReference type="EMBL" id="JAMQJZ010000011">
    <property type="protein sequence ID" value="MDC3421536.1"/>
    <property type="molecule type" value="Genomic_DNA"/>
</dbReference>
<name>A0A9X3WNQ2_9BACI</name>
<accession>A0A9X3WNQ2</accession>
<proteinExistence type="predicted"/>
<dbReference type="AlphaFoldDB" id="A0A9X3WNQ2"/>
<dbReference type="InterPro" id="IPR037883">
    <property type="entry name" value="Knr4/Smi1-like_sf"/>
</dbReference>
<dbReference type="RefSeq" id="WP_259870121.1">
    <property type="nucleotide sequence ID" value="NZ_JAMQJZ010000011.1"/>
</dbReference>
<protein>
    <submittedName>
        <fullName evidence="1">SMI1/KNR4 family protein</fullName>
    </submittedName>
</protein>
<keyword evidence="2" id="KW-1185">Reference proteome</keyword>
<dbReference type="SUPFAM" id="SSF160631">
    <property type="entry name" value="SMI1/KNR4-like"/>
    <property type="match status" value="1"/>
</dbReference>
<reference evidence="1" key="1">
    <citation type="submission" date="2022-06" db="EMBL/GenBank/DDBJ databases">
        <title>Aquibacillus sp. a new bacterium isolated from soil saline samples.</title>
        <authorList>
            <person name="Galisteo C."/>
            <person name="De La Haba R."/>
            <person name="Sanchez-Porro C."/>
            <person name="Ventosa A."/>
        </authorList>
    </citation>
    <scope>NUCLEOTIDE SEQUENCE</scope>
    <source>
        <strain evidence="1">JCM 12387</strain>
    </source>
</reference>
<sequence>MLVDEFIRKFNKKFPDVDKFDYATDQMISEYEDNINYKLPASFKKFLKNFSNGIFLLDCEPIGGVSKDSPCGDICKVTTIIPDVPEKVLLFEKNEYIDSKKLVSFTMYDSSNISNNHWVFICNEGIPNNEYRVGFISESSNKIVKVLSTFEEWLTIFWENNNDLNEMGEPVFNSFFQILKKD</sequence>
<organism evidence="1 2">
    <name type="scientific">Aquibacillus koreensis</name>
    <dbReference type="NCBI Taxonomy" id="279446"/>
    <lineage>
        <taxon>Bacteria</taxon>
        <taxon>Bacillati</taxon>
        <taxon>Bacillota</taxon>
        <taxon>Bacilli</taxon>
        <taxon>Bacillales</taxon>
        <taxon>Bacillaceae</taxon>
        <taxon>Aquibacillus</taxon>
    </lineage>
</organism>
<evidence type="ECO:0000313" key="2">
    <source>
        <dbReference type="Proteomes" id="UP001145072"/>
    </source>
</evidence>
<evidence type="ECO:0000313" key="1">
    <source>
        <dbReference type="EMBL" id="MDC3421536.1"/>
    </source>
</evidence>